<comment type="caution">
    <text evidence="1">The sequence shown here is derived from an EMBL/GenBank/DDBJ whole genome shotgun (WGS) entry which is preliminary data.</text>
</comment>
<dbReference type="Proteomes" id="UP000253426">
    <property type="component" value="Unassembled WGS sequence"/>
</dbReference>
<sequence>MGFLSNLFDVFKKGEDPDSIYTDEVLGVTHWSDEDESWHGEYRGLKFSLDYERLKKPSDAVVAFAREVLEVPEFLVASVATEKDKEKVSLTRHGDIYAAEVDGLTIGEIHFYLHKGKRRMFIGLEGGRDYRVWRIEYADRTCEGMGFDS</sequence>
<evidence type="ECO:0000313" key="2">
    <source>
        <dbReference type="Proteomes" id="UP000253426"/>
    </source>
</evidence>
<reference evidence="1 2" key="1">
    <citation type="submission" date="2018-06" db="EMBL/GenBank/DDBJ databases">
        <title>Genomic Encyclopedia of Type Strains, Phase IV (KMG-IV): sequencing the most valuable type-strain genomes for metagenomic binning, comparative biology and taxonomic classification.</title>
        <authorList>
            <person name="Goeker M."/>
        </authorList>
    </citation>
    <scope>NUCLEOTIDE SEQUENCE [LARGE SCALE GENOMIC DNA]</scope>
    <source>
        <strain evidence="1 2">DSM 25532</strain>
    </source>
</reference>
<evidence type="ECO:0000313" key="1">
    <source>
        <dbReference type="EMBL" id="RBP45443.1"/>
    </source>
</evidence>
<accession>A0A366HR96</accession>
<proteinExistence type="predicted"/>
<organism evidence="1 2">
    <name type="scientific">Roseimicrobium gellanilyticum</name>
    <dbReference type="NCBI Taxonomy" id="748857"/>
    <lineage>
        <taxon>Bacteria</taxon>
        <taxon>Pseudomonadati</taxon>
        <taxon>Verrucomicrobiota</taxon>
        <taxon>Verrucomicrobiia</taxon>
        <taxon>Verrucomicrobiales</taxon>
        <taxon>Verrucomicrobiaceae</taxon>
        <taxon>Roseimicrobium</taxon>
    </lineage>
</organism>
<name>A0A366HR96_9BACT</name>
<dbReference type="RefSeq" id="WP_113958565.1">
    <property type="nucleotide sequence ID" value="NZ_QNRR01000003.1"/>
</dbReference>
<dbReference type="AlphaFoldDB" id="A0A366HR96"/>
<keyword evidence="2" id="KW-1185">Reference proteome</keyword>
<dbReference type="EMBL" id="QNRR01000003">
    <property type="protein sequence ID" value="RBP45443.1"/>
    <property type="molecule type" value="Genomic_DNA"/>
</dbReference>
<gene>
    <name evidence="1" type="ORF">DES53_103443</name>
</gene>
<protein>
    <submittedName>
        <fullName evidence="1">Uncharacterized protein</fullName>
    </submittedName>
</protein>